<evidence type="ECO:0000313" key="14">
    <source>
        <dbReference type="Proteomes" id="UP001652621"/>
    </source>
</evidence>
<keyword evidence="3" id="KW-0547">Nucleotide-binding</keyword>
<dbReference type="InterPro" id="IPR027417">
    <property type="entry name" value="P-loop_NTPase"/>
</dbReference>
<dbReference type="FunFam" id="3.40.50.300:FF:001797">
    <property type="entry name" value="ABC transporter, putative"/>
    <property type="match status" value="1"/>
</dbReference>
<keyword evidence="14" id="KW-1185">Reference proteome</keyword>
<keyword evidence="2 10" id="KW-0812">Transmembrane</keyword>
<keyword evidence="5 15" id="KW-0067">ATP-binding</keyword>
<evidence type="ECO:0000256" key="6">
    <source>
        <dbReference type="ARBA" id="ARBA00022946"/>
    </source>
</evidence>
<evidence type="ECO:0000256" key="3">
    <source>
        <dbReference type="ARBA" id="ARBA00022741"/>
    </source>
</evidence>
<dbReference type="GO" id="GO:0015421">
    <property type="term" value="F:ABC-type oligopeptide transporter activity"/>
    <property type="evidence" value="ECO:0007669"/>
    <property type="project" value="TreeGrafter"/>
</dbReference>
<dbReference type="RefSeq" id="XP_005180796.2">
    <property type="nucleotide sequence ID" value="XM_005180739.3"/>
</dbReference>
<dbReference type="KEGG" id="mde:101895192"/>
<dbReference type="GeneID" id="101895192"/>
<evidence type="ECO:0000259" key="12">
    <source>
        <dbReference type="PROSITE" id="PS50929"/>
    </source>
</evidence>
<accession>A0A1I8M3A3</accession>
<dbReference type="Pfam" id="PF00005">
    <property type="entry name" value="ABC_tran"/>
    <property type="match status" value="1"/>
</dbReference>
<feature type="domain" description="ABC transmembrane type-1" evidence="12">
    <location>
        <begin position="101"/>
        <end position="389"/>
    </location>
</feature>
<dbReference type="FunFam" id="1.20.1560.10:FF:000048">
    <property type="entry name" value="ATP-binding cassette sub-family B member 10, mitochondrial"/>
    <property type="match status" value="1"/>
</dbReference>
<dbReference type="InterPro" id="IPR011527">
    <property type="entry name" value="ABC1_TM_dom"/>
</dbReference>
<gene>
    <name evidence="13" type="primary">101895192</name>
    <name evidence="15" type="synonym">LOC101895192</name>
</gene>
<keyword evidence="8" id="KW-0496">Mitochondrion</keyword>
<feature type="transmembrane region" description="Helical" evidence="10">
    <location>
        <begin position="247"/>
        <end position="268"/>
    </location>
</feature>
<feature type="transmembrane region" description="Helical" evidence="10">
    <location>
        <begin position="328"/>
        <end position="348"/>
    </location>
</feature>
<keyword evidence="6" id="KW-0809">Transit peptide</keyword>
<dbReference type="VEuPathDB" id="VectorBase:MDOA000802"/>
<keyword evidence="7 10" id="KW-1133">Transmembrane helix</keyword>
<proteinExistence type="predicted"/>
<dbReference type="InterPro" id="IPR039421">
    <property type="entry name" value="Type_1_exporter"/>
</dbReference>
<dbReference type="PROSITE" id="PS50893">
    <property type="entry name" value="ABC_TRANSPORTER_2"/>
    <property type="match status" value="1"/>
</dbReference>
<evidence type="ECO:0000256" key="9">
    <source>
        <dbReference type="ARBA" id="ARBA00023136"/>
    </source>
</evidence>
<dbReference type="EnsemblMetazoa" id="MDOA000802-RA">
    <property type="protein sequence ID" value="MDOA000802-PA"/>
    <property type="gene ID" value="MDOA000802"/>
</dbReference>
<dbReference type="PROSITE" id="PS00211">
    <property type="entry name" value="ABC_TRANSPORTER_1"/>
    <property type="match status" value="1"/>
</dbReference>
<dbReference type="eggNOG" id="KOG0058">
    <property type="taxonomic scope" value="Eukaryota"/>
</dbReference>
<dbReference type="SUPFAM" id="SSF90123">
    <property type="entry name" value="ABC transporter transmembrane region"/>
    <property type="match status" value="1"/>
</dbReference>
<dbReference type="CDD" id="cd18573">
    <property type="entry name" value="ABC_6TM_ABCB10_like"/>
    <property type="match status" value="1"/>
</dbReference>
<dbReference type="Proteomes" id="UP001652621">
    <property type="component" value="Unplaced"/>
</dbReference>
<feature type="transmembrane region" description="Helical" evidence="10">
    <location>
        <begin position="360"/>
        <end position="380"/>
    </location>
</feature>
<dbReference type="PANTHER" id="PTHR43394">
    <property type="entry name" value="ATP-DEPENDENT PERMEASE MDL1, MITOCHONDRIAL"/>
    <property type="match status" value="1"/>
</dbReference>
<evidence type="ECO:0000256" key="4">
    <source>
        <dbReference type="ARBA" id="ARBA00022792"/>
    </source>
</evidence>
<evidence type="ECO:0000313" key="13">
    <source>
        <dbReference type="EnsemblMetazoa" id="MDOA000802-PA"/>
    </source>
</evidence>
<comment type="subcellular location">
    <subcellularLocation>
        <location evidence="1">Membrane</location>
        <topology evidence="1">Multi-pass membrane protein</topology>
    </subcellularLocation>
</comment>
<evidence type="ECO:0000256" key="2">
    <source>
        <dbReference type="ARBA" id="ARBA00022692"/>
    </source>
</evidence>
<evidence type="ECO:0000256" key="7">
    <source>
        <dbReference type="ARBA" id="ARBA00022989"/>
    </source>
</evidence>
<reference evidence="13" key="1">
    <citation type="submission" date="2020-05" db="UniProtKB">
        <authorList>
            <consortium name="EnsemblMetazoa"/>
        </authorList>
    </citation>
    <scope>IDENTIFICATION</scope>
    <source>
        <strain evidence="13">Aabys</strain>
    </source>
</reference>
<feature type="domain" description="ABC transporter" evidence="11">
    <location>
        <begin position="423"/>
        <end position="662"/>
    </location>
</feature>
<dbReference type="GO" id="GO:0016887">
    <property type="term" value="F:ATP hydrolysis activity"/>
    <property type="evidence" value="ECO:0007669"/>
    <property type="project" value="InterPro"/>
</dbReference>
<dbReference type="AlphaFoldDB" id="A0A1I8M3A3"/>
<evidence type="ECO:0000256" key="5">
    <source>
        <dbReference type="ARBA" id="ARBA00022840"/>
    </source>
</evidence>
<dbReference type="VEuPathDB" id="VectorBase:MDOMA2_015930"/>
<reference evidence="15" key="2">
    <citation type="submission" date="2025-04" db="UniProtKB">
        <authorList>
            <consortium name="RefSeq"/>
        </authorList>
    </citation>
    <scope>IDENTIFICATION</scope>
    <source>
        <strain evidence="15">Aabys</strain>
    </source>
</reference>
<sequence length="670" mass="73670">MLLQCLKCARLTKSPSPNVFWTFRNFTTGRQNLSHRLLQNGMPKSQGQLLQSRNRQANSWISRRLKNVEAAGKGKAPKVKIKKSDVARLMGLAKSEKLVLAAAIGCLVISSSITMSVPFVLGKILDIIFDKDSEKAGQALDRLKHFSLILCGVFLIGGLANFGRIYFFNSASLRIVRDLRSKLYRRMLNQEVGWFDQKGTGELVNRLATDTYLVGNSLSQNLSDGLRSTVMVLAGTGMMIYTSPQLALISTCVVPCVAGIAIVYGRYVRKITRSLLDKLADISKSAEERLGNVKTVKTFSRENEECKTYDNLLGEALQLGYKETLARAMFFGTTGMSGNIIIISVLYYGGNLVIQDALSIGALTSFILYAGYSAISLNGLSNFYTELNKGVGSAQRIWEILDRKCLIPTNAGMIPEIKPRGEVIFEGVNFNFPARPDSVVLNDFSLVLRHGQTTALVGRSGSGKSTIASLLLRLYDPLKGRILLDNLDLRDVSPVWLRKHIGAVSQEPVLFSGTIRENILYGLNPGDTIKESDFEDIVRKAHVDEFAEQLPNGLDTLVGQRGMMLSGGQKQRVAIARALIKNPTILILDEATSALDSVSEELVQNALEELAKGRTCLTIAHRLSTIRNANTIAVLDNGQVAEQGTYDELITRDSGTFKELVKKQAFLMNT</sequence>
<dbReference type="GO" id="GO:0005743">
    <property type="term" value="C:mitochondrial inner membrane"/>
    <property type="evidence" value="ECO:0007669"/>
    <property type="project" value="TreeGrafter"/>
</dbReference>
<feature type="transmembrane region" description="Helical" evidence="10">
    <location>
        <begin position="145"/>
        <end position="167"/>
    </location>
</feature>
<dbReference type="GO" id="GO:0005524">
    <property type="term" value="F:ATP binding"/>
    <property type="evidence" value="ECO:0007669"/>
    <property type="project" value="UniProtKB-KW"/>
</dbReference>
<dbReference type="STRING" id="7370.A0A1I8M3A3"/>
<organism evidence="13">
    <name type="scientific">Musca domestica</name>
    <name type="common">House fly</name>
    <dbReference type="NCBI Taxonomy" id="7370"/>
    <lineage>
        <taxon>Eukaryota</taxon>
        <taxon>Metazoa</taxon>
        <taxon>Ecdysozoa</taxon>
        <taxon>Arthropoda</taxon>
        <taxon>Hexapoda</taxon>
        <taxon>Insecta</taxon>
        <taxon>Pterygota</taxon>
        <taxon>Neoptera</taxon>
        <taxon>Endopterygota</taxon>
        <taxon>Diptera</taxon>
        <taxon>Brachycera</taxon>
        <taxon>Muscomorpha</taxon>
        <taxon>Muscoidea</taxon>
        <taxon>Muscidae</taxon>
        <taxon>Musca</taxon>
    </lineage>
</organism>
<dbReference type="SMART" id="SM00382">
    <property type="entry name" value="AAA"/>
    <property type="match status" value="1"/>
</dbReference>
<evidence type="ECO:0000259" key="11">
    <source>
        <dbReference type="PROSITE" id="PS50893"/>
    </source>
</evidence>
<dbReference type="Gene3D" id="1.20.1560.10">
    <property type="entry name" value="ABC transporter type 1, transmembrane domain"/>
    <property type="match status" value="1"/>
</dbReference>
<dbReference type="SUPFAM" id="SSF52540">
    <property type="entry name" value="P-loop containing nucleoside triphosphate hydrolases"/>
    <property type="match status" value="1"/>
</dbReference>
<dbReference type="Pfam" id="PF00664">
    <property type="entry name" value="ABC_membrane"/>
    <property type="match status" value="1"/>
</dbReference>
<evidence type="ECO:0000256" key="1">
    <source>
        <dbReference type="ARBA" id="ARBA00004141"/>
    </source>
</evidence>
<keyword evidence="4" id="KW-0999">Mitochondrion inner membrane</keyword>
<evidence type="ECO:0000256" key="10">
    <source>
        <dbReference type="SAM" id="Phobius"/>
    </source>
</evidence>
<protein>
    <submittedName>
        <fullName evidence="15">ATP-binding cassette sub-family B member 10, mitochondrial isoform X1</fullName>
    </submittedName>
</protein>
<dbReference type="OrthoDB" id="6500128at2759"/>
<dbReference type="PROSITE" id="PS50929">
    <property type="entry name" value="ABC_TM1F"/>
    <property type="match status" value="1"/>
</dbReference>
<evidence type="ECO:0000313" key="15">
    <source>
        <dbReference type="RefSeq" id="XP_005180796.2"/>
    </source>
</evidence>
<dbReference type="InterPro" id="IPR017871">
    <property type="entry name" value="ABC_transporter-like_CS"/>
</dbReference>
<keyword evidence="9 10" id="KW-0472">Membrane</keyword>
<dbReference type="CDD" id="cd03249">
    <property type="entry name" value="ABC_MTABC3_MDL1_MDL2"/>
    <property type="match status" value="1"/>
</dbReference>
<dbReference type="PANTHER" id="PTHR43394:SF1">
    <property type="entry name" value="ATP-BINDING CASSETTE SUB-FAMILY B MEMBER 10, MITOCHONDRIAL"/>
    <property type="match status" value="1"/>
</dbReference>
<dbReference type="InterPro" id="IPR036640">
    <property type="entry name" value="ABC1_TM_sf"/>
</dbReference>
<feature type="transmembrane region" description="Helical" evidence="10">
    <location>
        <begin position="98"/>
        <end position="125"/>
    </location>
</feature>
<name>A0A1I8M3A3_MUSDO</name>
<dbReference type="InterPro" id="IPR003593">
    <property type="entry name" value="AAA+_ATPase"/>
</dbReference>
<dbReference type="GO" id="GO:0090374">
    <property type="term" value="P:oligopeptide export from mitochondrion"/>
    <property type="evidence" value="ECO:0007669"/>
    <property type="project" value="TreeGrafter"/>
</dbReference>
<dbReference type="Gene3D" id="3.40.50.300">
    <property type="entry name" value="P-loop containing nucleotide triphosphate hydrolases"/>
    <property type="match status" value="1"/>
</dbReference>
<dbReference type="InterPro" id="IPR003439">
    <property type="entry name" value="ABC_transporter-like_ATP-bd"/>
</dbReference>
<evidence type="ECO:0000256" key="8">
    <source>
        <dbReference type="ARBA" id="ARBA00023128"/>
    </source>
</evidence>
<dbReference type="PIRSF" id="PIRSF002773">
    <property type="entry name" value="ABC_prm/ATPase_B"/>
    <property type="match status" value="1"/>
</dbReference>